<dbReference type="AlphaFoldDB" id="A0A926VIY0"/>
<keyword evidence="1" id="KW-1133">Transmembrane helix</keyword>
<keyword evidence="1" id="KW-0812">Transmembrane</keyword>
<name>A0A926VIY0_9CYAN</name>
<dbReference type="EMBL" id="JACJPW010000092">
    <property type="protein sequence ID" value="MBD2184699.1"/>
    <property type="molecule type" value="Genomic_DNA"/>
</dbReference>
<reference evidence="2" key="1">
    <citation type="journal article" date="2015" name="ISME J.">
        <title>Draft Genome Sequence of Streptomyces incarnatus NRRL8089, which Produces the Nucleoside Antibiotic Sinefungin.</title>
        <authorList>
            <person name="Oshima K."/>
            <person name="Hattori M."/>
            <person name="Shimizu H."/>
            <person name="Fukuda K."/>
            <person name="Nemoto M."/>
            <person name="Inagaki K."/>
            <person name="Tamura T."/>
        </authorList>
    </citation>
    <scope>NUCLEOTIDE SEQUENCE</scope>
    <source>
        <strain evidence="2">FACHB-1375</strain>
    </source>
</reference>
<proteinExistence type="predicted"/>
<evidence type="ECO:0000313" key="2">
    <source>
        <dbReference type="EMBL" id="MBD2184699.1"/>
    </source>
</evidence>
<dbReference type="RefSeq" id="WP_190471613.1">
    <property type="nucleotide sequence ID" value="NZ_JACJPW010000092.1"/>
</dbReference>
<dbReference type="Proteomes" id="UP000641646">
    <property type="component" value="Unassembled WGS sequence"/>
</dbReference>
<organism evidence="2 3">
    <name type="scientific">Aerosakkonema funiforme FACHB-1375</name>
    <dbReference type="NCBI Taxonomy" id="2949571"/>
    <lineage>
        <taxon>Bacteria</taxon>
        <taxon>Bacillati</taxon>
        <taxon>Cyanobacteriota</taxon>
        <taxon>Cyanophyceae</taxon>
        <taxon>Oscillatoriophycideae</taxon>
        <taxon>Aerosakkonematales</taxon>
        <taxon>Aerosakkonemataceae</taxon>
        <taxon>Aerosakkonema</taxon>
    </lineage>
</organism>
<comment type="caution">
    <text evidence="2">The sequence shown here is derived from an EMBL/GenBank/DDBJ whole genome shotgun (WGS) entry which is preliminary data.</text>
</comment>
<keyword evidence="1" id="KW-0472">Membrane</keyword>
<protein>
    <submittedName>
        <fullName evidence="2">Uncharacterized protein</fullName>
    </submittedName>
</protein>
<feature type="transmembrane region" description="Helical" evidence="1">
    <location>
        <begin position="20"/>
        <end position="39"/>
    </location>
</feature>
<reference evidence="2" key="2">
    <citation type="submission" date="2020-08" db="EMBL/GenBank/DDBJ databases">
        <authorList>
            <person name="Chen M."/>
            <person name="Teng W."/>
            <person name="Zhao L."/>
            <person name="Hu C."/>
            <person name="Zhou Y."/>
            <person name="Han B."/>
            <person name="Song L."/>
            <person name="Shu W."/>
        </authorList>
    </citation>
    <scope>NUCLEOTIDE SEQUENCE</scope>
    <source>
        <strain evidence="2">FACHB-1375</strain>
    </source>
</reference>
<gene>
    <name evidence="2" type="ORF">H6G03_27125</name>
</gene>
<sequence length="111" mass="12375">MFSTHSSQNAKHLFKPPIELVALLLYVAASGYTVGRFFIDANNYTIGYEAYRNADCTAAVAHFDKVIDGWRFADLRNYASLAKQKKSQCLNLISAKETLSGDPINVIEVKQ</sequence>
<accession>A0A926VIY0</accession>
<evidence type="ECO:0000313" key="3">
    <source>
        <dbReference type="Proteomes" id="UP000641646"/>
    </source>
</evidence>
<evidence type="ECO:0000256" key="1">
    <source>
        <dbReference type="SAM" id="Phobius"/>
    </source>
</evidence>
<keyword evidence="3" id="KW-1185">Reference proteome</keyword>